<sequence length="639" mass="72415">MIILSIQNLVKSFGVNVVLKDVNLTLQQGDRMGLVGVNGSGKSTLMKIIAGLDAPDGGQLSLSRGLRVGYLAQQGMTTPGNTVWGELEQVFEPVFRMEERLRALEHEMADAHDDAAAFDRLSREYDRLTSAFEEANGYGWKSAVAGVLTGLGFTSAQYDQPADSLSGGERTRLCLARLLLQRPDLLLLDEPTNHLDLETTQWLEGYLQSYRGSVLVISHDRYFMDNVCTCMAELLMGTVEQYDGNYTRYMRQREERFEARMKAYELQQKEIERQQAIIARYRMFNREKSIRAAESREKALERMEKLEKPVDERAIRFRFRARRRTGEDVLALTDLSKGFEGKHLFEHLTLRLRAGDRVALIGPNGVGKSTLLRLIVGELTPDTGAVRFGANVDLGYYDQHQASLHEDKTVLDEVWDRFPRMEQSDVRGALGLFLFTGDDVFQPIRTLSGGEKGRVALTALMLREDNLLLLDEPTNHLDMDSREVLEAALSDFQGTILTVSHDRYFINRVANRVVEMRPDGVTEYLGNYDDYIEKKNRPVAPDAAAEGKTRTELDKERRRDRQSRQQLKQLRQRVQEAEQAIARQEALIAELEQKMSDPALYADPALAAETSRAYQQAQQDLSALYDAWEQAEAEAAEAQ</sequence>
<dbReference type="InterPro" id="IPR027417">
    <property type="entry name" value="P-loop_NTPase"/>
</dbReference>
<dbReference type="Pfam" id="PF16326">
    <property type="entry name" value="ABC_tran_CTD"/>
    <property type="match status" value="1"/>
</dbReference>
<accession>A0A9D0Z8M1</accession>
<dbReference type="SUPFAM" id="SSF52540">
    <property type="entry name" value="P-loop containing nucleoside triphosphate hydrolases"/>
    <property type="match status" value="2"/>
</dbReference>
<keyword evidence="1" id="KW-0677">Repeat</keyword>
<feature type="domain" description="ABC transporter" evidence="5">
    <location>
        <begin position="330"/>
        <end position="544"/>
    </location>
</feature>
<dbReference type="InterPro" id="IPR003439">
    <property type="entry name" value="ABC_transporter-like_ATP-bd"/>
</dbReference>
<dbReference type="InterPro" id="IPR032781">
    <property type="entry name" value="ABC_tran_Xtn"/>
</dbReference>
<name>A0A9D0Z8M1_9FIRM</name>
<reference evidence="6" key="1">
    <citation type="submission" date="2020-10" db="EMBL/GenBank/DDBJ databases">
        <authorList>
            <person name="Gilroy R."/>
        </authorList>
    </citation>
    <scope>NUCLEOTIDE SEQUENCE</scope>
    <source>
        <strain evidence="6">ChiSxjej2B14-6234</strain>
    </source>
</reference>
<dbReference type="Proteomes" id="UP000886887">
    <property type="component" value="Unassembled WGS sequence"/>
</dbReference>
<gene>
    <name evidence="6" type="ORF">IAB73_01470</name>
</gene>
<protein>
    <submittedName>
        <fullName evidence="6">ABC-F family ATP-binding cassette domain-containing protein</fullName>
    </submittedName>
</protein>
<dbReference type="GO" id="GO:0005524">
    <property type="term" value="F:ATP binding"/>
    <property type="evidence" value="ECO:0007669"/>
    <property type="project" value="UniProtKB-KW"/>
</dbReference>
<dbReference type="GO" id="GO:0003677">
    <property type="term" value="F:DNA binding"/>
    <property type="evidence" value="ECO:0007669"/>
    <property type="project" value="InterPro"/>
</dbReference>
<organism evidence="6 7">
    <name type="scientific">Candidatus Onthenecus intestinigallinarum</name>
    <dbReference type="NCBI Taxonomy" id="2840875"/>
    <lineage>
        <taxon>Bacteria</taxon>
        <taxon>Bacillati</taxon>
        <taxon>Bacillota</taxon>
        <taxon>Clostridia</taxon>
        <taxon>Eubacteriales</taxon>
        <taxon>Candidatus Onthenecus</taxon>
    </lineage>
</organism>
<evidence type="ECO:0000256" key="4">
    <source>
        <dbReference type="SAM" id="MobiDB-lite"/>
    </source>
</evidence>
<reference evidence="6" key="2">
    <citation type="journal article" date="2021" name="PeerJ">
        <title>Extensive microbial diversity within the chicken gut microbiome revealed by metagenomics and culture.</title>
        <authorList>
            <person name="Gilroy R."/>
            <person name="Ravi A."/>
            <person name="Getino M."/>
            <person name="Pursley I."/>
            <person name="Horton D.L."/>
            <person name="Alikhan N.F."/>
            <person name="Baker D."/>
            <person name="Gharbi K."/>
            <person name="Hall N."/>
            <person name="Watson M."/>
            <person name="Adriaenssens E.M."/>
            <person name="Foster-Nyarko E."/>
            <person name="Jarju S."/>
            <person name="Secka A."/>
            <person name="Antonio M."/>
            <person name="Oren A."/>
            <person name="Chaudhuri R.R."/>
            <person name="La Ragione R."/>
            <person name="Hildebrand F."/>
            <person name="Pallen M.J."/>
        </authorList>
    </citation>
    <scope>NUCLEOTIDE SEQUENCE</scope>
    <source>
        <strain evidence="6">ChiSxjej2B14-6234</strain>
    </source>
</reference>
<feature type="compositionally biased region" description="Basic and acidic residues" evidence="4">
    <location>
        <begin position="545"/>
        <end position="563"/>
    </location>
</feature>
<evidence type="ECO:0000256" key="1">
    <source>
        <dbReference type="ARBA" id="ARBA00022737"/>
    </source>
</evidence>
<dbReference type="InterPro" id="IPR032524">
    <property type="entry name" value="ABC_tran_C"/>
</dbReference>
<dbReference type="FunFam" id="3.40.50.300:FF:000011">
    <property type="entry name" value="Putative ABC transporter ATP-binding component"/>
    <property type="match status" value="1"/>
</dbReference>
<dbReference type="AlphaFoldDB" id="A0A9D0Z8M1"/>
<dbReference type="FunFam" id="3.40.50.300:FF:000309">
    <property type="entry name" value="ABC transporter ATP-binding protein"/>
    <property type="match status" value="1"/>
</dbReference>
<keyword evidence="2" id="KW-0547">Nucleotide-binding</keyword>
<feature type="domain" description="ABC transporter" evidence="5">
    <location>
        <begin position="4"/>
        <end position="261"/>
    </location>
</feature>
<dbReference type="PROSITE" id="PS50893">
    <property type="entry name" value="ABC_TRANSPORTER_2"/>
    <property type="match status" value="2"/>
</dbReference>
<dbReference type="Gene3D" id="3.40.50.300">
    <property type="entry name" value="P-loop containing nucleotide triphosphate hydrolases"/>
    <property type="match status" value="2"/>
</dbReference>
<evidence type="ECO:0000256" key="3">
    <source>
        <dbReference type="ARBA" id="ARBA00022840"/>
    </source>
</evidence>
<evidence type="ECO:0000259" key="5">
    <source>
        <dbReference type="PROSITE" id="PS50893"/>
    </source>
</evidence>
<dbReference type="SMART" id="SM00382">
    <property type="entry name" value="AAA"/>
    <property type="match status" value="2"/>
</dbReference>
<dbReference type="InterPro" id="IPR017871">
    <property type="entry name" value="ABC_transporter-like_CS"/>
</dbReference>
<feature type="region of interest" description="Disordered" evidence="4">
    <location>
        <begin position="536"/>
        <end position="570"/>
    </location>
</feature>
<dbReference type="InterPro" id="IPR003593">
    <property type="entry name" value="AAA+_ATPase"/>
</dbReference>
<dbReference type="GO" id="GO:0016887">
    <property type="term" value="F:ATP hydrolysis activity"/>
    <property type="evidence" value="ECO:0007669"/>
    <property type="project" value="InterPro"/>
</dbReference>
<evidence type="ECO:0000313" key="6">
    <source>
        <dbReference type="EMBL" id="HIQ70870.1"/>
    </source>
</evidence>
<dbReference type="PROSITE" id="PS00211">
    <property type="entry name" value="ABC_TRANSPORTER_1"/>
    <property type="match status" value="1"/>
</dbReference>
<keyword evidence="3 6" id="KW-0067">ATP-binding</keyword>
<comment type="caution">
    <text evidence="6">The sequence shown here is derived from an EMBL/GenBank/DDBJ whole genome shotgun (WGS) entry which is preliminary data.</text>
</comment>
<dbReference type="Pfam" id="PF00005">
    <property type="entry name" value="ABC_tran"/>
    <property type="match status" value="2"/>
</dbReference>
<evidence type="ECO:0000313" key="7">
    <source>
        <dbReference type="Proteomes" id="UP000886887"/>
    </source>
</evidence>
<dbReference type="PANTHER" id="PTHR42855:SF2">
    <property type="entry name" value="DRUG RESISTANCE ABC TRANSPORTER,ATP-BINDING PROTEIN"/>
    <property type="match status" value="1"/>
</dbReference>
<dbReference type="Pfam" id="PF12848">
    <property type="entry name" value="ABC_tran_Xtn"/>
    <property type="match status" value="1"/>
</dbReference>
<dbReference type="PANTHER" id="PTHR42855">
    <property type="entry name" value="ABC TRANSPORTER ATP-BINDING SUBUNIT"/>
    <property type="match status" value="1"/>
</dbReference>
<dbReference type="CDD" id="cd03221">
    <property type="entry name" value="ABCF_EF-3"/>
    <property type="match status" value="2"/>
</dbReference>
<evidence type="ECO:0000256" key="2">
    <source>
        <dbReference type="ARBA" id="ARBA00022741"/>
    </source>
</evidence>
<dbReference type="EMBL" id="DVFJ01000006">
    <property type="protein sequence ID" value="HIQ70870.1"/>
    <property type="molecule type" value="Genomic_DNA"/>
</dbReference>
<proteinExistence type="predicted"/>
<dbReference type="InterPro" id="IPR051309">
    <property type="entry name" value="ABCF_ATPase"/>
</dbReference>